<dbReference type="InterPro" id="IPR033641">
    <property type="entry name" value="Cas1_I-E"/>
</dbReference>
<dbReference type="GO" id="GO:0016787">
    <property type="term" value="F:hydrolase activity"/>
    <property type="evidence" value="ECO:0007669"/>
    <property type="project" value="UniProtKB-KW"/>
</dbReference>
<comment type="cofactor">
    <cofactor evidence="8">
        <name>Mg(2+)</name>
        <dbReference type="ChEBI" id="CHEBI:18420"/>
    </cofactor>
    <cofactor evidence="8">
        <name>Mn(2+)</name>
        <dbReference type="ChEBI" id="CHEBI:29035"/>
    </cofactor>
</comment>
<keyword evidence="6 8" id="KW-0051">Antiviral defense</keyword>
<dbReference type="InterPro" id="IPR050646">
    <property type="entry name" value="Cas1"/>
</dbReference>
<name>A0A7Y9ZAY7_9MICO</name>
<dbReference type="Proteomes" id="UP000547973">
    <property type="component" value="Unassembled WGS sequence"/>
</dbReference>
<comment type="subunit">
    <text evidence="8">Homodimer, forms a heterotetramer with a Cas2 homodimer.</text>
</comment>
<evidence type="ECO:0000256" key="1">
    <source>
        <dbReference type="ARBA" id="ARBA00022722"/>
    </source>
</evidence>
<feature type="binding site" evidence="8">
    <location>
        <position position="213"/>
    </location>
    <ligand>
        <name>Mn(2+)</name>
        <dbReference type="ChEBI" id="CHEBI:29035"/>
    </ligand>
</feature>
<feature type="binding site" evidence="8">
    <location>
        <position position="146"/>
    </location>
    <ligand>
        <name>Mn(2+)</name>
        <dbReference type="ChEBI" id="CHEBI:29035"/>
    </ligand>
</feature>
<keyword evidence="2 8" id="KW-0479">Metal-binding</keyword>
<reference evidence="9 10" key="1">
    <citation type="submission" date="2020-07" db="EMBL/GenBank/DDBJ databases">
        <title>Sequencing the genomes of 1000 actinobacteria strains.</title>
        <authorList>
            <person name="Klenk H.-P."/>
        </authorList>
    </citation>
    <scope>NUCLEOTIDE SEQUENCE [LARGE SCALE GENOMIC DNA]</scope>
    <source>
        <strain evidence="9 10">DSM 19970</strain>
    </source>
</reference>
<dbReference type="PANTHER" id="PTHR34353:SF3">
    <property type="entry name" value="CRISPR-ASSOCIATED ENDONUCLEASE CAS1"/>
    <property type="match status" value="1"/>
</dbReference>
<comment type="function">
    <text evidence="8">CRISPR (clustered regularly interspaced short palindromic repeat), is an adaptive immune system that provides protection against mobile genetic elements (viruses, transposable elements and conjugative plasmids). CRISPR clusters contain spacers, sequences complementary to antecedent mobile elements, and target invading nucleic acids. CRISPR clusters are transcribed and processed into CRISPR RNA (crRNA). Acts as a dsDNA endonuclease. Involved in the integration of spacer DNA into the CRISPR cassette.</text>
</comment>
<dbReference type="InterPro" id="IPR042211">
    <property type="entry name" value="CRISPR-assoc_Cas1_N"/>
</dbReference>
<keyword evidence="8" id="KW-0464">Manganese</keyword>
<feature type="binding site" evidence="8">
    <location>
        <position position="226"/>
    </location>
    <ligand>
        <name>Mn(2+)</name>
        <dbReference type="ChEBI" id="CHEBI:29035"/>
    </ligand>
</feature>
<dbReference type="PANTHER" id="PTHR34353">
    <property type="entry name" value="CRISPR-ASSOCIATED ENDONUCLEASE CAS1 1"/>
    <property type="match status" value="1"/>
</dbReference>
<dbReference type="GO" id="GO:0004520">
    <property type="term" value="F:DNA endonuclease activity"/>
    <property type="evidence" value="ECO:0007669"/>
    <property type="project" value="InterPro"/>
</dbReference>
<dbReference type="GO" id="GO:0051607">
    <property type="term" value="P:defense response to virus"/>
    <property type="evidence" value="ECO:0007669"/>
    <property type="project" value="UniProtKB-UniRule"/>
</dbReference>
<evidence type="ECO:0000256" key="8">
    <source>
        <dbReference type="HAMAP-Rule" id="MF_01470"/>
    </source>
</evidence>
<evidence type="ECO:0000256" key="6">
    <source>
        <dbReference type="ARBA" id="ARBA00023118"/>
    </source>
</evidence>
<proteinExistence type="inferred from homology"/>
<organism evidence="9 10">
    <name type="scientific">Demequina lutea</name>
    <dbReference type="NCBI Taxonomy" id="431489"/>
    <lineage>
        <taxon>Bacteria</taxon>
        <taxon>Bacillati</taxon>
        <taxon>Actinomycetota</taxon>
        <taxon>Actinomycetes</taxon>
        <taxon>Micrococcales</taxon>
        <taxon>Demequinaceae</taxon>
        <taxon>Demequina</taxon>
    </lineage>
</organism>
<keyword evidence="1 8" id="KW-0540">Nuclease</keyword>
<dbReference type="EC" id="3.1.-.-" evidence="8"/>
<dbReference type="GO" id="GO:0003677">
    <property type="term" value="F:DNA binding"/>
    <property type="evidence" value="ECO:0007669"/>
    <property type="project" value="UniProtKB-KW"/>
</dbReference>
<evidence type="ECO:0000313" key="10">
    <source>
        <dbReference type="Proteomes" id="UP000547973"/>
    </source>
</evidence>
<evidence type="ECO:0000256" key="5">
    <source>
        <dbReference type="ARBA" id="ARBA00022842"/>
    </source>
</evidence>
<dbReference type="RefSeq" id="WP_062076200.1">
    <property type="nucleotide sequence ID" value="NZ_BBRC01000019.1"/>
</dbReference>
<dbReference type="Pfam" id="PF01867">
    <property type="entry name" value="Cas_Cas1"/>
    <property type="match status" value="2"/>
</dbReference>
<comment type="similarity">
    <text evidence="8">Belongs to the CRISPR-associated endonuclease Cas1 family.</text>
</comment>
<dbReference type="GO" id="GO:0043571">
    <property type="term" value="P:maintenance of CRISPR repeat elements"/>
    <property type="evidence" value="ECO:0007669"/>
    <property type="project" value="UniProtKB-UniRule"/>
</dbReference>
<dbReference type="Gene3D" id="1.20.120.920">
    <property type="entry name" value="CRISPR-associated endonuclease Cas1, C-terminal domain"/>
    <property type="match status" value="1"/>
</dbReference>
<protein>
    <recommendedName>
        <fullName evidence="8">CRISPR-associated endonuclease Cas1</fullName>
        <ecNumber evidence="8">3.1.-.-</ecNumber>
    </recommendedName>
</protein>
<dbReference type="InterPro" id="IPR042206">
    <property type="entry name" value="CRISPR-assoc_Cas1_C"/>
</dbReference>
<comment type="caution">
    <text evidence="9">The sequence shown here is derived from an EMBL/GenBank/DDBJ whole genome shotgun (WGS) entry which is preliminary data.</text>
</comment>
<evidence type="ECO:0000256" key="3">
    <source>
        <dbReference type="ARBA" id="ARBA00022759"/>
    </source>
</evidence>
<dbReference type="CDD" id="cd09719">
    <property type="entry name" value="Cas1_I-E"/>
    <property type="match status" value="1"/>
</dbReference>
<sequence length="314" mass="34303">MPSGGPRPAKTPELLRAQDRLTFIYVEHAVIHRDANAITCTDARGTVHIPAATLGALLLGPGTTVSHQAMVLLADSGSTAVWVGERGVRYYAHGRPLARSSRLLDAQARLVSNRGSRLAVARQMYAMRFEGEDTSRLTMQQLRGREGARVRASYRAESERTGVPWRSRDYRPDDFEASDPVNQALSAANTALYGVVHAVVVAVGCSPGLGFVHTGHDRSFVYDIADLYKADTSIPAAFEMARHELGDIGAATRRHMRDLMHAEHVLERSVRDVYTLLLGEYDEGGSSGDVDVISLWDGDDRAVAGGTNYDDLDW</sequence>
<keyword evidence="3 8" id="KW-0255">Endonuclease</keyword>
<dbReference type="OrthoDB" id="9777847at2"/>
<keyword evidence="4 8" id="KW-0378">Hydrolase</keyword>
<dbReference type="NCBIfam" id="TIGR03638">
    <property type="entry name" value="cas1_ECOLI"/>
    <property type="match status" value="1"/>
</dbReference>
<dbReference type="InterPro" id="IPR019851">
    <property type="entry name" value="CRISPR-assoc_Cas1_ECOLI"/>
</dbReference>
<accession>A0A7Y9ZAY7</accession>
<dbReference type="InterPro" id="IPR002729">
    <property type="entry name" value="CRISPR-assoc_Cas1"/>
</dbReference>
<evidence type="ECO:0000313" key="9">
    <source>
        <dbReference type="EMBL" id="NYI42039.1"/>
    </source>
</evidence>
<evidence type="ECO:0000256" key="2">
    <source>
        <dbReference type="ARBA" id="ARBA00022723"/>
    </source>
</evidence>
<evidence type="ECO:0000256" key="4">
    <source>
        <dbReference type="ARBA" id="ARBA00022801"/>
    </source>
</evidence>
<dbReference type="EMBL" id="JACBZO010000001">
    <property type="protein sequence ID" value="NYI42039.1"/>
    <property type="molecule type" value="Genomic_DNA"/>
</dbReference>
<dbReference type="Gene3D" id="3.100.10.20">
    <property type="entry name" value="CRISPR-associated endonuclease Cas1, N-terminal domain"/>
    <property type="match status" value="1"/>
</dbReference>
<keyword evidence="10" id="KW-1185">Reference proteome</keyword>
<dbReference type="HAMAP" id="MF_01470">
    <property type="entry name" value="Cas1"/>
    <property type="match status" value="1"/>
</dbReference>
<gene>
    <name evidence="8" type="primary">cas1</name>
    <name evidence="9" type="ORF">BKA03_002158</name>
</gene>
<dbReference type="AlphaFoldDB" id="A0A7Y9ZAY7"/>
<evidence type="ECO:0000256" key="7">
    <source>
        <dbReference type="ARBA" id="ARBA00023125"/>
    </source>
</evidence>
<keyword evidence="7 8" id="KW-0238">DNA-binding</keyword>
<dbReference type="NCBIfam" id="TIGR00287">
    <property type="entry name" value="cas1"/>
    <property type="match status" value="1"/>
</dbReference>
<dbReference type="GO" id="GO:0046872">
    <property type="term" value="F:metal ion binding"/>
    <property type="evidence" value="ECO:0007669"/>
    <property type="project" value="UniProtKB-UniRule"/>
</dbReference>
<keyword evidence="5 8" id="KW-0460">Magnesium</keyword>